<dbReference type="InterPro" id="IPR018087">
    <property type="entry name" value="Glyco_hydro_5_CS"/>
</dbReference>
<sequence length="215" mass="23603">MARRAIASKRFRNSPGIGAPRTGWRIALAFCLLFIFLTLTPAARPVAAETPARGLRVEGAQLIDARGQPVRLLGVNRAGTEYACIQGWGLFDGPHDAASVAAIRSWGSNAVRVPLNEHCWLGLDTVAEGLGGEAYRAAIREWVGTLRAAGLYVILDLHWAAPAGLRADRLRPMPDRDHAPEFWRQVASAYRDDGAILFDLYNEPFPDFNRNTEEA</sequence>
<comment type="similarity">
    <text evidence="3">Belongs to the glycosyl hydrolase 5 (cellulase A) family.</text>
</comment>
<dbReference type="EMBL" id="CADCWN010000202">
    <property type="protein sequence ID" value="CAA9576568.1"/>
    <property type="molecule type" value="Genomic_DNA"/>
</dbReference>
<protein>
    <submittedName>
        <fullName evidence="5">GH5_40 / GH5</fullName>
    </submittedName>
</protein>
<dbReference type="PANTHER" id="PTHR34142:SF1">
    <property type="entry name" value="GLYCOSIDE HYDROLASE FAMILY 5 DOMAIN-CONTAINING PROTEIN"/>
    <property type="match status" value="1"/>
</dbReference>
<dbReference type="Gene3D" id="3.20.20.80">
    <property type="entry name" value="Glycosidases"/>
    <property type="match status" value="1"/>
</dbReference>
<dbReference type="GO" id="GO:0009251">
    <property type="term" value="P:glucan catabolic process"/>
    <property type="evidence" value="ECO:0007669"/>
    <property type="project" value="TreeGrafter"/>
</dbReference>
<dbReference type="Pfam" id="PF00150">
    <property type="entry name" value="Cellulase"/>
    <property type="match status" value="1"/>
</dbReference>
<dbReference type="SUPFAM" id="SSF51445">
    <property type="entry name" value="(Trans)glycosidases"/>
    <property type="match status" value="1"/>
</dbReference>
<evidence type="ECO:0000313" key="5">
    <source>
        <dbReference type="EMBL" id="CAA9576568.1"/>
    </source>
</evidence>
<keyword evidence="2 3" id="KW-0326">Glycosidase</keyword>
<evidence type="ECO:0000256" key="1">
    <source>
        <dbReference type="ARBA" id="ARBA00022801"/>
    </source>
</evidence>
<name>A0A6J4VKX8_9BACT</name>
<feature type="domain" description="Glycoside hydrolase family 5" evidence="4">
    <location>
        <begin position="64"/>
        <end position="206"/>
    </location>
</feature>
<dbReference type="PANTHER" id="PTHR34142">
    <property type="entry name" value="ENDO-BETA-1,4-GLUCANASE A"/>
    <property type="match status" value="1"/>
</dbReference>
<gene>
    <name evidence="5" type="ORF">AVDCRST_MAG18-2618</name>
</gene>
<accession>A0A6J4VKX8</accession>
<dbReference type="InterPro" id="IPR017853">
    <property type="entry name" value="GH"/>
</dbReference>
<dbReference type="InterPro" id="IPR001547">
    <property type="entry name" value="Glyco_hydro_5"/>
</dbReference>
<organism evidence="5">
    <name type="scientific">uncultured Thermomicrobiales bacterium</name>
    <dbReference type="NCBI Taxonomy" id="1645740"/>
    <lineage>
        <taxon>Bacteria</taxon>
        <taxon>Pseudomonadati</taxon>
        <taxon>Thermomicrobiota</taxon>
        <taxon>Thermomicrobia</taxon>
        <taxon>Thermomicrobiales</taxon>
        <taxon>environmental samples</taxon>
    </lineage>
</organism>
<dbReference type="PROSITE" id="PS00659">
    <property type="entry name" value="GLYCOSYL_HYDROL_F5"/>
    <property type="match status" value="1"/>
</dbReference>
<proteinExistence type="inferred from homology"/>
<evidence type="ECO:0000256" key="2">
    <source>
        <dbReference type="ARBA" id="ARBA00023295"/>
    </source>
</evidence>
<reference evidence="5" key="1">
    <citation type="submission" date="2020-02" db="EMBL/GenBank/DDBJ databases">
        <authorList>
            <person name="Meier V. D."/>
        </authorList>
    </citation>
    <scope>NUCLEOTIDE SEQUENCE</scope>
    <source>
        <strain evidence="5">AVDCRST_MAG18</strain>
    </source>
</reference>
<evidence type="ECO:0000256" key="3">
    <source>
        <dbReference type="RuleBase" id="RU361153"/>
    </source>
</evidence>
<keyword evidence="1 3" id="KW-0378">Hydrolase</keyword>
<dbReference type="AlphaFoldDB" id="A0A6J4VKX8"/>
<dbReference type="GO" id="GO:0004553">
    <property type="term" value="F:hydrolase activity, hydrolyzing O-glycosyl compounds"/>
    <property type="evidence" value="ECO:0007669"/>
    <property type="project" value="InterPro"/>
</dbReference>
<evidence type="ECO:0000259" key="4">
    <source>
        <dbReference type="Pfam" id="PF00150"/>
    </source>
</evidence>